<organism evidence="4 5">
    <name type="scientific">Acer yangbiense</name>
    <dbReference type="NCBI Taxonomy" id="1000413"/>
    <lineage>
        <taxon>Eukaryota</taxon>
        <taxon>Viridiplantae</taxon>
        <taxon>Streptophyta</taxon>
        <taxon>Embryophyta</taxon>
        <taxon>Tracheophyta</taxon>
        <taxon>Spermatophyta</taxon>
        <taxon>Magnoliopsida</taxon>
        <taxon>eudicotyledons</taxon>
        <taxon>Gunneridae</taxon>
        <taxon>Pentapetalae</taxon>
        <taxon>rosids</taxon>
        <taxon>malvids</taxon>
        <taxon>Sapindales</taxon>
        <taxon>Sapindaceae</taxon>
        <taxon>Hippocastanoideae</taxon>
        <taxon>Acereae</taxon>
        <taxon>Acer</taxon>
    </lineage>
</organism>
<gene>
    <name evidence="4" type="ORF">EZV62_001846</name>
</gene>
<dbReference type="OrthoDB" id="25790at2759"/>
<evidence type="ECO:0000256" key="2">
    <source>
        <dbReference type="ARBA" id="ARBA00023163"/>
    </source>
</evidence>
<dbReference type="SUPFAM" id="SSF47954">
    <property type="entry name" value="Cyclin-like"/>
    <property type="match status" value="1"/>
</dbReference>
<dbReference type="GO" id="GO:0005634">
    <property type="term" value="C:nucleus"/>
    <property type="evidence" value="ECO:0007669"/>
    <property type="project" value="TreeGrafter"/>
</dbReference>
<dbReference type="AlphaFoldDB" id="A0A5C7IVB5"/>
<dbReference type="PANTHER" id="PTHR11618">
    <property type="entry name" value="TRANSCRIPTION INITIATION FACTOR IIB-RELATED"/>
    <property type="match status" value="1"/>
</dbReference>
<dbReference type="Pfam" id="PF00382">
    <property type="entry name" value="TFIIB"/>
    <property type="match status" value="1"/>
</dbReference>
<keyword evidence="1" id="KW-0805">Transcription regulation</keyword>
<dbReference type="InterPro" id="IPR036915">
    <property type="entry name" value="Cyclin-like_sf"/>
</dbReference>
<dbReference type="PRINTS" id="PR00685">
    <property type="entry name" value="TIFACTORIIB"/>
</dbReference>
<proteinExistence type="predicted"/>
<evidence type="ECO:0000259" key="3">
    <source>
        <dbReference type="Pfam" id="PF00382"/>
    </source>
</evidence>
<dbReference type="GO" id="GO:0017025">
    <property type="term" value="F:TBP-class protein binding"/>
    <property type="evidence" value="ECO:0007669"/>
    <property type="project" value="InterPro"/>
</dbReference>
<dbReference type="EMBL" id="VAHF01000001">
    <property type="protein sequence ID" value="TXG73267.1"/>
    <property type="molecule type" value="Genomic_DNA"/>
</dbReference>
<dbReference type="PANTHER" id="PTHR11618:SF78">
    <property type="entry name" value="TRANSCRIPTION INITIATION FACTOR IIB-2"/>
    <property type="match status" value="1"/>
</dbReference>
<dbReference type="Gene3D" id="1.10.472.10">
    <property type="entry name" value="Cyclin-like"/>
    <property type="match status" value="1"/>
</dbReference>
<dbReference type="Proteomes" id="UP000323000">
    <property type="component" value="Chromosome 1"/>
</dbReference>
<sequence length="168" mass="19099">MAMAELGFLKATERGKDKERNVLLQLDLRSIWDWQSVHSTTYLDRLTELKSLLKLSNVWAFQGVAVVQKKVKSRRFCSNLGMTNQAVKAAQEAVQKSEELDIRRSPISVAAAIIYMITQLSDDKKLLKDISGYWCGRRDSQKLIQGPLSLYVKDHTAEVEDLRNLCSP</sequence>
<name>A0A5C7IVB5_9ROSI</name>
<dbReference type="GO" id="GO:0070897">
    <property type="term" value="P:transcription preinitiation complex assembly"/>
    <property type="evidence" value="ECO:0007669"/>
    <property type="project" value="InterPro"/>
</dbReference>
<keyword evidence="5" id="KW-1185">Reference proteome</keyword>
<protein>
    <recommendedName>
        <fullName evidence="3">Transcription factor TFIIB cyclin-like domain-containing protein</fullName>
    </recommendedName>
</protein>
<comment type="caution">
    <text evidence="4">The sequence shown here is derived from an EMBL/GenBank/DDBJ whole genome shotgun (WGS) entry which is preliminary data.</text>
</comment>
<reference evidence="5" key="1">
    <citation type="journal article" date="2019" name="Gigascience">
        <title>De novo genome assembly of the endangered Acer yangbiense, a plant species with extremely small populations endemic to Yunnan Province, China.</title>
        <authorList>
            <person name="Yang J."/>
            <person name="Wariss H.M."/>
            <person name="Tao L."/>
            <person name="Zhang R."/>
            <person name="Yun Q."/>
            <person name="Hollingsworth P."/>
            <person name="Dao Z."/>
            <person name="Luo G."/>
            <person name="Guo H."/>
            <person name="Ma Y."/>
            <person name="Sun W."/>
        </authorList>
    </citation>
    <scope>NUCLEOTIDE SEQUENCE [LARGE SCALE GENOMIC DNA]</scope>
    <source>
        <strain evidence="5">cv. Malutang</strain>
    </source>
</reference>
<feature type="domain" description="Transcription factor TFIIB cyclin-like" evidence="3">
    <location>
        <begin position="73"/>
        <end position="131"/>
    </location>
</feature>
<evidence type="ECO:0000256" key="1">
    <source>
        <dbReference type="ARBA" id="ARBA00023015"/>
    </source>
</evidence>
<keyword evidence="2" id="KW-0804">Transcription</keyword>
<dbReference type="InterPro" id="IPR000812">
    <property type="entry name" value="TFIIB"/>
</dbReference>
<evidence type="ECO:0000313" key="4">
    <source>
        <dbReference type="EMBL" id="TXG73267.1"/>
    </source>
</evidence>
<dbReference type="InterPro" id="IPR013150">
    <property type="entry name" value="TFIIB_cyclin"/>
</dbReference>
<dbReference type="GO" id="GO:0097550">
    <property type="term" value="C:transcription preinitiation complex"/>
    <property type="evidence" value="ECO:0007669"/>
    <property type="project" value="TreeGrafter"/>
</dbReference>
<evidence type="ECO:0000313" key="5">
    <source>
        <dbReference type="Proteomes" id="UP000323000"/>
    </source>
</evidence>
<accession>A0A5C7IVB5</accession>